<reference evidence="5 6" key="1">
    <citation type="submission" date="2017-06" db="EMBL/GenBank/DDBJ databases">
        <authorList>
            <person name="Kim H.J."/>
            <person name="Triplett B.A."/>
        </authorList>
    </citation>
    <scope>NUCLEOTIDE SEQUENCE [LARGE SCALE GENOMIC DNA]</scope>
    <source>
        <strain evidence="5 6">B29T1</strain>
    </source>
</reference>
<dbReference type="SMART" id="SM00345">
    <property type="entry name" value="HTH_GNTR"/>
    <property type="match status" value="1"/>
</dbReference>
<dbReference type="EMBL" id="FYEH01000001">
    <property type="protein sequence ID" value="SNB52748.1"/>
    <property type="molecule type" value="Genomic_DNA"/>
</dbReference>
<dbReference type="RefSeq" id="WP_088559611.1">
    <property type="nucleotide sequence ID" value="NZ_FYEH01000001.1"/>
</dbReference>
<name>A0A212Q0N2_9PROT</name>
<keyword evidence="6" id="KW-1185">Reference proteome</keyword>
<dbReference type="SMART" id="SM00895">
    <property type="entry name" value="FCD"/>
    <property type="match status" value="1"/>
</dbReference>
<dbReference type="PANTHER" id="PTHR43537:SF39">
    <property type="entry name" value="HTH-TYPE TRANSCRIPTIONAL REGULATOR MCBR"/>
    <property type="match status" value="1"/>
</dbReference>
<sequence length="221" mass="24951">MAKIEHQPLNDRAYQEIRKGLTTGLFAPMQPLVIRTLATSYGISATPIREALQRLVAERLLVVLPNRSIVVPRMTKAHFLELLQIRVAVEGLAAELATPKLTAKDFVKFDKFLQRIATTIETSDAKAYLSLNRDFHFAIYEKSENQELLHMVQHLWLKAGPVFTRLFDDDDYRHQANNEHANIIEALSRGDAKAARASVEMDLTAAANVLVKFLPDDESED</sequence>
<dbReference type="GO" id="GO:0003677">
    <property type="term" value="F:DNA binding"/>
    <property type="evidence" value="ECO:0007669"/>
    <property type="project" value="UniProtKB-KW"/>
</dbReference>
<accession>A0A212Q0N2</accession>
<evidence type="ECO:0000259" key="4">
    <source>
        <dbReference type="PROSITE" id="PS50949"/>
    </source>
</evidence>
<dbReference type="SUPFAM" id="SSF46785">
    <property type="entry name" value="Winged helix' DNA-binding domain"/>
    <property type="match status" value="1"/>
</dbReference>
<dbReference type="InterPro" id="IPR008920">
    <property type="entry name" value="TF_FadR/GntR_C"/>
</dbReference>
<dbReference type="OrthoDB" id="9815654at2"/>
<dbReference type="GO" id="GO:0003700">
    <property type="term" value="F:DNA-binding transcription factor activity"/>
    <property type="evidence" value="ECO:0007669"/>
    <property type="project" value="InterPro"/>
</dbReference>
<dbReference type="CDD" id="cd07377">
    <property type="entry name" value="WHTH_GntR"/>
    <property type="match status" value="1"/>
</dbReference>
<dbReference type="SUPFAM" id="SSF48008">
    <property type="entry name" value="GntR ligand-binding domain-like"/>
    <property type="match status" value="1"/>
</dbReference>
<proteinExistence type="predicted"/>
<dbReference type="Gene3D" id="1.20.120.530">
    <property type="entry name" value="GntR ligand-binding domain-like"/>
    <property type="match status" value="1"/>
</dbReference>
<organism evidence="5 6">
    <name type="scientific">Arboricoccus pini</name>
    <dbReference type="NCBI Taxonomy" id="1963835"/>
    <lineage>
        <taxon>Bacteria</taxon>
        <taxon>Pseudomonadati</taxon>
        <taxon>Pseudomonadota</taxon>
        <taxon>Alphaproteobacteria</taxon>
        <taxon>Geminicoccales</taxon>
        <taxon>Geminicoccaceae</taxon>
        <taxon>Arboricoccus</taxon>
    </lineage>
</organism>
<evidence type="ECO:0000313" key="6">
    <source>
        <dbReference type="Proteomes" id="UP000197065"/>
    </source>
</evidence>
<evidence type="ECO:0000256" key="2">
    <source>
        <dbReference type="ARBA" id="ARBA00023125"/>
    </source>
</evidence>
<evidence type="ECO:0000256" key="3">
    <source>
        <dbReference type="ARBA" id="ARBA00023163"/>
    </source>
</evidence>
<dbReference type="Proteomes" id="UP000197065">
    <property type="component" value="Unassembled WGS sequence"/>
</dbReference>
<dbReference type="AlphaFoldDB" id="A0A212Q0N2"/>
<keyword evidence="1" id="KW-0805">Transcription regulation</keyword>
<gene>
    <name evidence="5" type="ORF">SAMN07250955_101300</name>
</gene>
<dbReference type="InterPro" id="IPR000524">
    <property type="entry name" value="Tscrpt_reg_HTH_GntR"/>
</dbReference>
<dbReference type="Pfam" id="PF00392">
    <property type="entry name" value="GntR"/>
    <property type="match status" value="1"/>
</dbReference>
<keyword evidence="3" id="KW-0804">Transcription</keyword>
<dbReference type="PANTHER" id="PTHR43537">
    <property type="entry name" value="TRANSCRIPTIONAL REGULATOR, GNTR FAMILY"/>
    <property type="match status" value="1"/>
</dbReference>
<dbReference type="Pfam" id="PF07729">
    <property type="entry name" value="FCD"/>
    <property type="match status" value="1"/>
</dbReference>
<dbReference type="InterPro" id="IPR011711">
    <property type="entry name" value="GntR_C"/>
</dbReference>
<protein>
    <submittedName>
        <fullName evidence="5">Transcriptional regulator, GntR family</fullName>
    </submittedName>
</protein>
<dbReference type="Gene3D" id="1.10.10.10">
    <property type="entry name" value="Winged helix-like DNA-binding domain superfamily/Winged helix DNA-binding domain"/>
    <property type="match status" value="1"/>
</dbReference>
<dbReference type="InterPro" id="IPR036388">
    <property type="entry name" value="WH-like_DNA-bd_sf"/>
</dbReference>
<feature type="domain" description="HTH gntR-type" evidence="4">
    <location>
        <begin position="7"/>
        <end position="74"/>
    </location>
</feature>
<evidence type="ECO:0000256" key="1">
    <source>
        <dbReference type="ARBA" id="ARBA00023015"/>
    </source>
</evidence>
<dbReference type="InterPro" id="IPR036390">
    <property type="entry name" value="WH_DNA-bd_sf"/>
</dbReference>
<dbReference type="PROSITE" id="PS50949">
    <property type="entry name" value="HTH_GNTR"/>
    <property type="match status" value="1"/>
</dbReference>
<evidence type="ECO:0000313" key="5">
    <source>
        <dbReference type="EMBL" id="SNB52748.1"/>
    </source>
</evidence>
<keyword evidence="2" id="KW-0238">DNA-binding</keyword>